<dbReference type="KEGG" id="mpg:Theba_0563"/>
<keyword evidence="10" id="KW-1185">Reference proteome</keyword>
<dbReference type="UniPathway" id="UPA00077">
    <property type="reaction ID" value="UER00155"/>
</dbReference>
<evidence type="ECO:0000256" key="5">
    <source>
        <dbReference type="ARBA" id="ARBA00022777"/>
    </source>
</evidence>
<dbReference type="RefSeq" id="WP_014730382.1">
    <property type="nucleotide sequence ID" value="NC_017934.1"/>
</dbReference>
<dbReference type="AlphaFoldDB" id="I2F2Y2"/>
<evidence type="ECO:0000256" key="7">
    <source>
        <dbReference type="ARBA" id="ARBA00022909"/>
    </source>
</evidence>
<evidence type="ECO:0000256" key="2">
    <source>
        <dbReference type="ARBA" id="ARBA00013253"/>
    </source>
</evidence>
<dbReference type="EMBL" id="CP003532">
    <property type="protein sequence ID" value="AFK06285.1"/>
    <property type="molecule type" value="Genomic_DNA"/>
</dbReference>
<dbReference type="PROSITE" id="PS00794">
    <property type="entry name" value="HPPK"/>
    <property type="match status" value="1"/>
</dbReference>
<dbReference type="InterPro" id="IPR035907">
    <property type="entry name" value="Hppk_sf"/>
</dbReference>
<accession>I2F2Y2</accession>
<dbReference type="HOGENOM" id="CLU_097916_1_1_0"/>
<feature type="domain" description="7,8-dihydro-6-hydroxymethylpterin-pyrophosphokinase" evidence="8">
    <location>
        <begin position="88"/>
        <end position="99"/>
    </location>
</feature>
<organism evidence="9 10">
    <name type="scientific">Mesotoga prima MesG1.Ag.4.2</name>
    <dbReference type="NCBI Taxonomy" id="660470"/>
    <lineage>
        <taxon>Bacteria</taxon>
        <taxon>Thermotogati</taxon>
        <taxon>Thermotogota</taxon>
        <taxon>Thermotogae</taxon>
        <taxon>Kosmotogales</taxon>
        <taxon>Kosmotogaceae</taxon>
        <taxon>Mesotoga</taxon>
    </lineage>
</organism>
<dbReference type="SUPFAM" id="SSF55083">
    <property type="entry name" value="6-hydroxymethyl-7,8-dihydropterin pyrophosphokinase, HPPK"/>
    <property type="match status" value="1"/>
</dbReference>
<keyword evidence="3" id="KW-0808">Transferase</keyword>
<dbReference type="InterPro" id="IPR000550">
    <property type="entry name" value="Hppk"/>
</dbReference>
<keyword evidence="6" id="KW-0067">ATP-binding</keyword>
<evidence type="ECO:0000256" key="6">
    <source>
        <dbReference type="ARBA" id="ARBA00022840"/>
    </source>
</evidence>
<dbReference type="PANTHER" id="PTHR43071:SF1">
    <property type="entry name" value="2-AMINO-4-HYDROXY-6-HYDROXYMETHYLDIHYDROPTERIDINE PYROPHOSPHOKINASE"/>
    <property type="match status" value="1"/>
</dbReference>
<reference evidence="9 10" key="1">
    <citation type="journal article" date="2012" name="Genome Biol. Evol.">
        <title>Genome Sequence of the Mesophilic Thermotogales Bacterium Mesotoga prima MesG1.Ag.4.2 Reveals the Largest Thermotogales Genome To Date.</title>
        <authorList>
            <person name="Zhaxybayeva O."/>
            <person name="Swithers K.S."/>
            <person name="Foght J."/>
            <person name="Green A.G."/>
            <person name="Bruce D."/>
            <person name="Detter C."/>
            <person name="Han S."/>
            <person name="Teshima H."/>
            <person name="Han J."/>
            <person name="Woyke T."/>
            <person name="Pitluck S."/>
            <person name="Nolan M."/>
            <person name="Ivanova N."/>
            <person name="Pati A."/>
            <person name="Land M.L."/>
            <person name="Dlutek M."/>
            <person name="Doolittle W.F."/>
            <person name="Noll K.M."/>
            <person name="Nesbo C.L."/>
        </authorList>
    </citation>
    <scope>NUCLEOTIDE SEQUENCE [LARGE SCALE GENOMIC DNA]</scope>
    <source>
        <strain evidence="10">mesG1.Ag.4.2</strain>
    </source>
</reference>
<evidence type="ECO:0000313" key="9">
    <source>
        <dbReference type="EMBL" id="AFK06285.1"/>
    </source>
</evidence>
<keyword evidence="7" id="KW-0289">Folate biosynthesis</keyword>
<protein>
    <recommendedName>
        <fullName evidence="2">2-amino-4-hydroxy-6-hydroxymethyldihydropteridine diphosphokinase</fullName>
        <ecNumber evidence="2">2.7.6.3</ecNumber>
    </recommendedName>
</protein>
<evidence type="ECO:0000259" key="8">
    <source>
        <dbReference type="PROSITE" id="PS00794"/>
    </source>
</evidence>
<dbReference type="GO" id="GO:0016301">
    <property type="term" value="F:kinase activity"/>
    <property type="evidence" value="ECO:0007669"/>
    <property type="project" value="UniProtKB-KW"/>
</dbReference>
<dbReference type="GO" id="GO:0046656">
    <property type="term" value="P:folic acid biosynthetic process"/>
    <property type="evidence" value="ECO:0007669"/>
    <property type="project" value="UniProtKB-KW"/>
</dbReference>
<dbReference type="CDD" id="cd00483">
    <property type="entry name" value="HPPK"/>
    <property type="match status" value="1"/>
</dbReference>
<dbReference type="GO" id="GO:0005524">
    <property type="term" value="F:ATP binding"/>
    <property type="evidence" value="ECO:0007669"/>
    <property type="project" value="UniProtKB-KW"/>
</dbReference>
<evidence type="ECO:0000256" key="3">
    <source>
        <dbReference type="ARBA" id="ARBA00022679"/>
    </source>
</evidence>
<dbReference type="EC" id="2.7.6.3" evidence="2"/>
<dbReference type="Proteomes" id="UP000002881">
    <property type="component" value="Chromosome"/>
</dbReference>
<evidence type="ECO:0000256" key="1">
    <source>
        <dbReference type="ARBA" id="ARBA00005051"/>
    </source>
</evidence>
<dbReference type="eggNOG" id="COG0801">
    <property type="taxonomic scope" value="Bacteria"/>
</dbReference>
<gene>
    <name evidence="9" type="ORF">Theba_0563</name>
</gene>
<evidence type="ECO:0000313" key="10">
    <source>
        <dbReference type="Proteomes" id="UP000002881"/>
    </source>
</evidence>
<dbReference type="GO" id="GO:0003848">
    <property type="term" value="F:2-amino-4-hydroxy-6-hydroxymethyldihydropteridine diphosphokinase activity"/>
    <property type="evidence" value="ECO:0007669"/>
    <property type="project" value="UniProtKB-EC"/>
</dbReference>
<dbReference type="Gene3D" id="3.30.70.560">
    <property type="entry name" value="7,8-Dihydro-6-hydroxymethylpterin-pyrophosphokinase HPPK"/>
    <property type="match status" value="1"/>
</dbReference>
<evidence type="ECO:0000256" key="4">
    <source>
        <dbReference type="ARBA" id="ARBA00022741"/>
    </source>
</evidence>
<dbReference type="Pfam" id="PF01288">
    <property type="entry name" value="HPPK"/>
    <property type="match status" value="1"/>
</dbReference>
<dbReference type="PANTHER" id="PTHR43071">
    <property type="entry name" value="2-AMINO-4-HYDROXY-6-HYDROXYMETHYLDIHYDROPTERIDINE PYROPHOSPHOKINASE"/>
    <property type="match status" value="1"/>
</dbReference>
<keyword evidence="4" id="KW-0547">Nucleotide-binding</keyword>
<name>I2F2Y2_9BACT</name>
<dbReference type="GO" id="GO:0046654">
    <property type="term" value="P:tetrahydrofolate biosynthetic process"/>
    <property type="evidence" value="ECO:0007669"/>
    <property type="project" value="UniProtKB-UniPathway"/>
</dbReference>
<dbReference type="GeneID" id="87106412"/>
<keyword evidence="5 9" id="KW-0418">Kinase</keyword>
<proteinExistence type="predicted"/>
<dbReference type="NCBIfam" id="TIGR01498">
    <property type="entry name" value="folK"/>
    <property type="match status" value="1"/>
</dbReference>
<dbReference type="STRING" id="660470.Theba_0563"/>
<comment type="pathway">
    <text evidence="1">Cofactor biosynthesis; tetrahydrofolate biosynthesis; 2-amino-4-hydroxy-6-hydroxymethyl-7,8-dihydropteridine diphosphate from 7,8-dihydroneopterin triphosphate: step 4/4.</text>
</comment>
<sequence precursor="true">MTKDLFLGFGSNMGERLNLIIKAFSMLIERGITLQSVSSLYLTEPLGIIEQNEFLNCVGKFEFKGDPHFLLEEIKAIERSIGRVERFRWGPREIDIDILLFGEMILTTDKLSIPHKDIIRRKFVLVPLLEIDEELRDPRDNSLFSDHLESLGKEGWPELFLEAVLFEKLIELEVKR</sequence>